<comment type="subcellular location">
    <subcellularLocation>
        <location evidence="2">Cell membrane</location>
    </subcellularLocation>
    <subcellularLocation>
        <location evidence="1">Membrane</location>
        <topology evidence="1">Single-pass membrane protein</topology>
    </subcellularLocation>
</comment>
<dbReference type="PANTHER" id="PTHR37461">
    <property type="entry name" value="ANTI-SIGMA-K FACTOR RSKA"/>
    <property type="match status" value="1"/>
</dbReference>
<evidence type="ECO:0000256" key="4">
    <source>
        <dbReference type="ARBA" id="ARBA00022692"/>
    </source>
</evidence>
<keyword evidence="7 11" id="KW-0472">Membrane</keyword>
<feature type="transmembrane region" description="Helical" evidence="11">
    <location>
        <begin position="94"/>
        <end position="118"/>
    </location>
</feature>
<feature type="domain" description="Putative zinc-finger" evidence="13">
    <location>
        <begin position="11"/>
        <end position="36"/>
    </location>
</feature>
<dbReference type="InterPro" id="IPR018764">
    <property type="entry name" value="RskA_C"/>
</dbReference>
<dbReference type="Pfam" id="PF13490">
    <property type="entry name" value="zf-HC2"/>
    <property type="match status" value="1"/>
</dbReference>
<dbReference type="InterPro" id="IPR027383">
    <property type="entry name" value="Znf_put"/>
</dbReference>
<evidence type="ECO:0000256" key="10">
    <source>
        <dbReference type="ARBA" id="ARBA00030803"/>
    </source>
</evidence>
<comment type="caution">
    <text evidence="14">The sequence shown here is derived from an EMBL/GenBank/DDBJ whole genome shotgun (WGS) entry which is preliminary data.</text>
</comment>
<dbReference type="Pfam" id="PF10099">
    <property type="entry name" value="RskA_C"/>
    <property type="match status" value="1"/>
</dbReference>
<evidence type="ECO:0000256" key="9">
    <source>
        <dbReference type="ARBA" id="ARBA00029829"/>
    </source>
</evidence>
<evidence type="ECO:0000313" key="15">
    <source>
        <dbReference type="Proteomes" id="UP001564626"/>
    </source>
</evidence>
<keyword evidence="4 11" id="KW-0812">Transmembrane</keyword>
<protein>
    <recommendedName>
        <fullName evidence="10">Regulator of SigK</fullName>
    </recommendedName>
    <alternativeName>
        <fullName evidence="9">Sigma-K anti-sigma factor RskA</fullName>
    </alternativeName>
</protein>
<dbReference type="RefSeq" id="WP_345365597.1">
    <property type="nucleotide sequence ID" value="NZ_BAABII010000016.1"/>
</dbReference>
<evidence type="ECO:0000256" key="8">
    <source>
        <dbReference type="ARBA" id="ARBA00023163"/>
    </source>
</evidence>
<dbReference type="Proteomes" id="UP001564626">
    <property type="component" value="Unassembled WGS sequence"/>
</dbReference>
<dbReference type="InterPro" id="IPR041916">
    <property type="entry name" value="Anti_sigma_zinc_sf"/>
</dbReference>
<evidence type="ECO:0000256" key="1">
    <source>
        <dbReference type="ARBA" id="ARBA00004167"/>
    </source>
</evidence>
<keyword evidence="15" id="KW-1185">Reference proteome</keyword>
<dbReference type="PANTHER" id="PTHR37461:SF1">
    <property type="entry name" value="ANTI-SIGMA-K FACTOR RSKA"/>
    <property type="match status" value="1"/>
</dbReference>
<evidence type="ECO:0000256" key="7">
    <source>
        <dbReference type="ARBA" id="ARBA00023136"/>
    </source>
</evidence>
<dbReference type="InterPro" id="IPR051474">
    <property type="entry name" value="Anti-sigma-K/W_factor"/>
</dbReference>
<evidence type="ECO:0000256" key="3">
    <source>
        <dbReference type="ARBA" id="ARBA00022475"/>
    </source>
</evidence>
<name>A0ABV4CGJ7_9PSEU</name>
<evidence type="ECO:0000259" key="12">
    <source>
        <dbReference type="Pfam" id="PF10099"/>
    </source>
</evidence>
<proteinExistence type="predicted"/>
<keyword evidence="8" id="KW-0804">Transcription</keyword>
<evidence type="ECO:0000313" key="14">
    <source>
        <dbReference type="EMBL" id="MEY8040235.1"/>
    </source>
</evidence>
<keyword evidence="6" id="KW-0805">Transcription regulation</keyword>
<evidence type="ECO:0000256" key="11">
    <source>
        <dbReference type="SAM" id="Phobius"/>
    </source>
</evidence>
<sequence>MNTDPSTLTGAYAVDAVVGEERAEFERHLASCADCAQEVAELRATAARLGADISVPPPEELKAKVLEQVSRTRQDPPRVTELRARRRPARPRVWTTRLATAAAVVGIALAGVFGGMAWHTQQQLAQVTEQMREAGDAGREMAEVLQAPDAELLRSSMGTGETTAVVSRQTGQAMFLGSDLPSPPPSRVYQLWFIGEGGPVSAGLLEADPGEQTSSVVAPLPPGTQALAVTVEPAGGSAQPTADPVLTLSL</sequence>
<accession>A0ABV4CGJ7</accession>
<evidence type="ECO:0000259" key="13">
    <source>
        <dbReference type="Pfam" id="PF13490"/>
    </source>
</evidence>
<organism evidence="14 15">
    <name type="scientific">Saccharopolyspora cebuensis</name>
    <dbReference type="NCBI Taxonomy" id="418759"/>
    <lineage>
        <taxon>Bacteria</taxon>
        <taxon>Bacillati</taxon>
        <taxon>Actinomycetota</taxon>
        <taxon>Actinomycetes</taxon>
        <taxon>Pseudonocardiales</taxon>
        <taxon>Pseudonocardiaceae</taxon>
        <taxon>Saccharopolyspora</taxon>
    </lineage>
</organism>
<dbReference type="EMBL" id="JBGEHV010000019">
    <property type="protein sequence ID" value="MEY8040235.1"/>
    <property type="molecule type" value="Genomic_DNA"/>
</dbReference>
<evidence type="ECO:0000256" key="2">
    <source>
        <dbReference type="ARBA" id="ARBA00004236"/>
    </source>
</evidence>
<feature type="domain" description="Anti-sigma K factor RskA C-terminal" evidence="12">
    <location>
        <begin position="98"/>
        <end position="244"/>
    </location>
</feature>
<evidence type="ECO:0000256" key="5">
    <source>
        <dbReference type="ARBA" id="ARBA00022989"/>
    </source>
</evidence>
<gene>
    <name evidence="14" type="ORF">AB8O55_12595</name>
</gene>
<keyword evidence="5 11" id="KW-1133">Transmembrane helix</keyword>
<keyword evidence="3" id="KW-1003">Cell membrane</keyword>
<reference evidence="14 15" key="1">
    <citation type="submission" date="2024-08" db="EMBL/GenBank/DDBJ databases">
        <title>Genome mining of Saccharopolyspora cebuensis PGLac3 from Nigerian medicinal plant.</title>
        <authorList>
            <person name="Ezeobiora C.E."/>
            <person name="Igbokwe N.H."/>
            <person name="Amin D.H."/>
            <person name="Mendie U.E."/>
        </authorList>
    </citation>
    <scope>NUCLEOTIDE SEQUENCE [LARGE SCALE GENOMIC DNA]</scope>
    <source>
        <strain evidence="14 15">PGLac3</strain>
    </source>
</reference>
<evidence type="ECO:0000256" key="6">
    <source>
        <dbReference type="ARBA" id="ARBA00023015"/>
    </source>
</evidence>
<dbReference type="Gene3D" id="1.10.10.1320">
    <property type="entry name" value="Anti-sigma factor, zinc-finger domain"/>
    <property type="match status" value="1"/>
</dbReference>